<comment type="subcellular location">
    <subcellularLocation>
        <location evidence="1">Membrane</location>
    </subcellularLocation>
</comment>
<reference evidence="15" key="1">
    <citation type="submission" date="2006-10" db="EMBL/GenBank/DDBJ databases">
        <authorList>
            <person name="Amadeo P."/>
            <person name="Zhao Q."/>
            <person name="Wortman J."/>
            <person name="Fraser-Liggett C."/>
            <person name="Carlton J."/>
        </authorList>
    </citation>
    <scope>NUCLEOTIDE SEQUENCE</scope>
    <source>
        <strain evidence="15">G3</strain>
    </source>
</reference>
<keyword evidence="8" id="KW-0443">Lipid metabolism</keyword>
<keyword evidence="6 13" id="KW-0812">Transmembrane</keyword>
<dbReference type="RefSeq" id="XP_001329728.1">
    <property type="nucleotide sequence ID" value="XM_001329693.1"/>
</dbReference>
<reference evidence="15" key="2">
    <citation type="journal article" date="2007" name="Science">
        <title>Draft genome sequence of the sexually transmitted pathogen Trichomonas vaginalis.</title>
        <authorList>
            <person name="Carlton J.M."/>
            <person name="Hirt R.P."/>
            <person name="Silva J.C."/>
            <person name="Delcher A.L."/>
            <person name="Schatz M."/>
            <person name="Zhao Q."/>
            <person name="Wortman J.R."/>
            <person name="Bidwell S.L."/>
            <person name="Alsmark U.C.M."/>
            <person name="Besteiro S."/>
            <person name="Sicheritz-Ponten T."/>
            <person name="Noel C.J."/>
            <person name="Dacks J.B."/>
            <person name="Foster P.G."/>
            <person name="Simillion C."/>
            <person name="Van de Peer Y."/>
            <person name="Miranda-Saavedra D."/>
            <person name="Barton G.J."/>
            <person name="Westrop G.D."/>
            <person name="Mueller S."/>
            <person name="Dessi D."/>
            <person name="Fiori P.L."/>
            <person name="Ren Q."/>
            <person name="Paulsen I."/>
            <person name="Zhang H."/>
            <person name="Bastida-Corcuera F.D."/>
            <person name="Simoes-Barbosa A."/>
            <person name="Brown M.T."/>
            <person name="Hayes R.D."/>
            <person name="Mukherjee M."/>
            <person name="Okumura C.Y."/>
            <person name="Schneider R."/>
            <person name="Smith A.J."/>
            <person name="Vanacova S."/>
            <person name="Villalvazo M."/>
            <person name="Haas B.J."/>
            <person name="Pertea M."/>
            <person name="Feldblyum T.V."/>
            <person name="Utterback T.R."/>
            <person name="Shu C.L."/>
            <person name="Osoegawa K."/>
            <person name="de Jong P.J."/>
            <person name="Hrdy I."/>
            <person name="Horvathova L."/>
            <person name="Zubacova Z."/>
            <person name="Dolezal P."/>
            <person name="Malik S.B."/>
            <person name="Logsdon J.M. Jr."/>
            <person name="Henze K."/>
            <person name="Gupta A."/>
            <person name="Wang C.C."/>
            <person name="Dunne R.L."/>
            <person name="Upcroft J.A."/>
            <person name="Upcroft P."/>
            <person name="White O."/>
            <person name="Salzberg S.L."/>
            <person name="Tang P."/>
            <person name="Chiu C.-H."/>
            <person name="Lee Y.-S."/>
            <person name="Embley T.M."/>
            <person name="Coombs G.H."/>
            <person name="Mottram J.C."/>
            <person name="Tachezy J."/>
            <person name="Fraser-Liggett C.M."/>
            <person name="Johnson P.J."/>
        </authorList>
    </citation>
    <scope>NUCLEOTIDE SEQUENCE [LARGE SCALE GENOMIC DNA]</scope>
    <source>
        <strain evidence="15">G3</strain>
    </source>
</reference>
<keyword evidence="9 13" id="KW-0472">Membrane</keyword>
<evidence type="ECO:0000256" key="5">
    <source>
        <dbReference type="ARBA" id="ARBA00022679"/>
    </source>
</evidence>
<keyword evidence="16" id="KW-1185">Reference proteome</keyword>
<dbReference type="CDD" id="cd07991">
    <property type="entry name" value="LPLAT_LPCAT1-like"/>
    <property type="match status" value="1"/>
</dbReference>
<evidence type="ECO:0000256" key="9">
    <source>
        <dbReference type="ARBA" id="ARBA00023136"/>
    </source>
</evidence>
<accession>A2DPZ7</accession>
<evidence type="ECO:0000256" key="1">
    <source>
        <dbReference type="ARBA" id="ARBA00004370"/>
    </source>
</evidence>
<dbReference type="PANTHER" id="PTHR23063">
    <property type="entry name" value="PHOSPHOLIPID ACYLTRANSFERASE"/>
    <property type="match status" value="1"/>
</dbReference>
<dbReference type="AlphaFoldDB" id="A2DPZ7"/>
<evidence type="ECO:0000256" key="8">
    <source>
        <dbReference type="ARBA" id="ARBA00023098"/>
    </source>
</evidence>
<evidence type="ECO:0000256" key="10">
    <source>
        <dbReference type="ARBA" id="ARBA00023209"/>
    </source>
</evidence>
<evidence type="ECO:0000259" key="14">
    <source>
        <dbReference type="SMART" id="SM00563"/>
    </source>
</evidence>
<comment type="pathway">
    <text evidence="2">Lipid metabolism.</text>
</comment>
<name>A2DPZ7_TRIV3</name>
<dbReference type="VEuPathDB" id="TrichDB:TVAG_454210"/>
<dbReference type="Pfam" id="PF01553">
    <property type="entry name" value="Acyltransferase"/>
    <property type="match status" value="1"/>
</dbReference>
<evidence type="ECO:0000256" key="7">
    <source>
        <dbReference type="ARBA" id="ARBA00022989"/>
    </source>
</evidence>
<evidence type="ECO:0000256" key="4">
    <source>
        <dbReference type="ARBA" id="ARBA00022516"/>
    </source>
</evidence>
<dbReference type="KEGG" id="tva:4775610"/>
<dbReference type="GO" id="GO:0008374">
    <property type="term" value="F:O-acyltransferase activity"/>
    <property type="evidence" value="ECO:0007669"/>
    <property type="project" value="InterPro"/>
</dbReference>
<keyword evidence="4" id="KW-0444">Lipid biosynthesis</keyword>
<dbReference type="PANTHER" id="PTHR23063:SF52">
    <property type="entry name" value="LYSOPHOSPHATIDYLCHOLINE ACYLTRANSFERASE"/>
    <property type="match status" value="1"/>
</dbReference>
<dbReference type="GO" id="GO:0008654">
    <property type="term" value="P:phospholipid biosynthetic process"/>
    <property type="evidence" value="ECO:0007669"/>
    <property type="project" value="UniProtKB-KW"/>
</dbReference>
<dbReference type="STRING" id="5722.A2DPZ7"/>
<evidence type="ECO:0000256" key="2">
    <source>
        <dbReference type="ARBA" id="ARBA00005189"/>
    </source>
</evidence>
<dbReference type="EMBL" id="DS113229">
    <property type="protein sequence ID" value="EAY17593.1"/>
    <property type="molecule type" value="Genomic_DNA"/>
</dbReference>
<sequence length="326" mass="36828">MGFSDCVPHSNDQLKHQTSLSTVTDEQFHAAYAEPTFTAGQRFVQLLLFIFGLGWLRFLLLFVLVFLYMIIMTPCHVFYKIPWALKILEPYGTYASQKFIRAAAFLFGIWYISVEGKPDFDARAFVFNHLSLLDGLLTFIFRPFTIIAMSGIRSIPCLGQIAEANGAAFIDRSKSQGNSAVIRSVMEDHTKYPASIAPEGKISNGYIVFRFRTGSFLTDEPIQPITIRYSWIFAFGGVTYNWVVDTFLEWLWLALCIPFGHIHITFLKTIPSSEFAGKTPQEKADMCQLLIANNLGTLAIDRSAKEIFQKPVVIDSPLLETETQES</sequence>
<dbReference type="InterPro" id="IPR045252">
    <property type="entry name" value="LPCAT1-like"/>
</dbReference>
<evidence type="ECO:0000256" key="3">
    <source>
        <dbReference type="ARBA" id="ARBA00008655"/>
    </source>
</evidence>
<keyword evidence="7 13" id="KW-1133">Transmembrane helix</keyword>
<dbReference type="SUPFAM" id="SSF69593">
    <property type="entry name" value="Glycerol-3-phosphate (1)-acyltransferase"/>
    <property type="match status" value="1"/>
</dbReference>
<feature type="domain" description="Phospholipid/glycerol acyltransferase" evidence="14">
    <location>
        <begin position="123"/>
        <end position="230"/>
    </location>
</feature>
<dbReference type="Proteomes" id="UP000001542">
    <property type="component" value="Unassembled WGS sequence"/>
</dbReference>
<gene>
    <name evidence="15" type="ORF">TVAG_454210</name>
</gene>
<proteinExistence type="inferred from homology"/>
<evidence type="ECO:0000313" key="16">
    <source>
        <dbReference type="Proteomes" id="UP000001542"/>
    </source>
</evidence>
<dbReference type="GO" id="GO:0016020">
    <property type="term" value="C:membrane"/>
    <property type="evidence" value="ECO:0007669"/>
    <property type="project" value="UniProtKB-SubCell"/>
</dbReference>
<dbReference type="OrthoDB" id="272512at2759"/>
<keyword evidence="10" id="KW-0594">Phospholipid biosynthesis</keyword>
<dbReference type="SMART" id="SM00563">
    <property type="entry name" value="PlsC"/>
    <property type="match status" value="1"/>
</dbReference>
<keyword evidence="12 15" id="KW-0012">Acyltransferase</keyword>
<evidence type="ECO:0000256" key="11">
    <source>
        <dbReference type="ARBA" id="ARBA00023264"/>
    </source>
</evidence>
<keyword evidence="11" id="KW-1208">Phospholipid metabolism</keyword>
<protein>
    <submittedName>
        <fullName evidence="15">Acyltransferase family protein</fullName>
    </submittedName>
</protein>
<keyword evidence="5" id="KW-0808">Transferase</keyword>
<comment type="similarity">
    <text evidence="3">Belongs to the 1-acyl-sn-glycerol-3-phosphate acyltransferase family.</text>
</comment>
<dbReference type="VEuPathDB" id="TrichDB:TVAGG3_0552740"/>
<organism evidence="15 16">
    <name type="scientific">Trichomonas vaginalis (strain ATCC PRA-98 / G3)</name>
    <dbReference type="NCBI Taxonomy" id="412133"/>
    <lineage>
        <taxon>Eukaryota</taxon>
        <taxon>Metamonada</taxon>
        <taxon>Parabasalia</taxon>
        <taxon>Trichomonadida</taxon>
        <taxon>Trichomonadidae</taxon>
        <taxon>Trichomonas</taxon>
    </lineage>
</organism>
<evidence type="ECO:0000313" key="15">
    <source>
        <dbReference type="EMBL" id="EAY17593.1"/>
    </source>
</evidence>
<evidence type="ECO:0000256" key="13">
    <source>
        <dbReference type="SAM" id="Phobius"/>
    </source>
</evidence>
<dbReference type="InterPro" id="IPR002123">
    <property type="entry name" value="Plipid/glycerol_acylTrfase"/>
</dbReference>
<evidence type="ECO:0000256" key="12">
    <source>
        <dbReference type="ARBA" id="ARBA00023315"/>
    </source>
</evidence>
<evidence type="ECO:0000256" key="6">
    <source>
        <dbReference type="ARBA" id="ARBA00022692"/>
    </source>
</evidence>
<dbReference type="InParanoid" id="A2DPZ7"/>
<feature type="transmembrane region" description="Helical" evidence="13">
    <location>
        <begin position="46"/>
        <end position="71"/>
    </location>
</feature>